<keyword evidence="1" id="KW-1133">Transmembrane helix</keyword>
<keyword evidence="3" id="KW-1185">Reference proteome</keyword>
<sequence length="212" mass="23092">MTQPLSPLVGLSASAYRTQGPRWGLLAGLSLALLAMAALILVLMPDASGMRQLIRATARSSLLLFVLAFTASAQARLWPGAWSQWLCSQRRQLGLAMAVSHAIHACAIAGFALLDPLAFQIHLVQSNPVPGTIGYAFIVAMAATSFDRSAAWLGPRAWRWLHLGGMYFLWVSFMVTFGKRLPQSGAYAVPVLILLAALGLRLWPWLLRRRAV</sequence>
<dbReference type="EMBL" id="JAVDXT010000001">
    <property type="protein sequence ID" value="MDR7375762.1"/>
    <property type="molecule type" value="Genomic_DNA"/>
</dbReference>
<feature type="transmembrane region" description="Helical" evidence="1">
    <location>
        <begin position="95"/>
        <end position="114"/>
    </location>
</feature>
<keyword evidence="1" id="KW-0472">Membrane</keyword>
<gene>
    <name evidence="2" type="ORF">J2X19_000420</name>
</gene>
<keyword evidence="1" id="KW-0812">Transmembrane</keyword>
<dbReference type="RefSeq" id="WP_310370206.1">
    <property type="nucleotide sequence ID" value="NZ_JAVDXT010000001.1"/>
</dbReference>
<feature type="transmembrane region" description="Helical" evidence="1">
    <location>
        <begin position="126"/>
        <end position="146"/>
    </location>
</feature>
<dbReference type="Proteomes" id="UP001180487">
    <property type="component" value="Unassembled WGS sequence"/>
</dbReference>
<reference evidence="2 3" key="1">
    <citation type="submission" date="2023-07" db="EMBL/GenBank/DDBJ databases">
        <title>Sorghum-associated microbial communities from plants grown in Nebraska, USA.</title>
        <authorList>
            <person name="Schachtman D."/>
        </authorList>
    </citation>
    <scope>NUCLEOTIDE SEQUENCE [LARGE SCALE GENOMIC DNA]</scope>
    <source>
        <strain evidence="2 3">BE313</strain>
    </source>
</reference>
<evidence type="ECO:0008006" key="4">
    <source>
        <dbReference type="Google" id="ProtNLM"/>
    </source>
</evidence>
<feature type="transmembrane region" description="Helical" evidence="1">
    <location>
        <begin position="25"/>
        <end position="44"/>
    </location>
</feature>
<organism evidence="2 3">
    <name type="scientific">Rhodoferax ferrireducens</name>
    <dbReference type="NCBI Taxonomy" id="192843"/>
    <lineage>
        <taxon>Bacteria</taxon>
        <taxon>Pseudomonadati</taxon>
        <taxon>Pseudomonadota</taxon>
        <taxon>Betaproteobacteria</taxon>
        <taxon>Burkholderiales</taxon>
        <taxon>Comamonadaceae</taxon>
        <taxon>Rhodoferax</taxon>
    </lineage>
</organism>
<feature type="transmembrane region" description="Helical" evidence="1">
    <location>
        <begin position="158"/>
        <end position="178"/>
    </location>
</feature>
<evidence type="ECO:0000313" key="2">
    <source>
        <dbReference type="EMBL" id="MDR7375762.1"/>
    </source>
</evidence>
<name>A0ABU2C355_9BURK</name>
<evidence type="ECO:0000313" key="3">
    <source>
        <dbReference type="Proteomes" id="UP001180487"/>
    </source>
</evidence>
<comment type="caution">
    <text evidence="2">The sequence shown here is derived from an EMBL/GenBank/DDBJ whole genome shotgun (WGS) entry which is preliminary data.</text>
</comment>
<feature type="transmembrane region" description="Helical" evidence="1">
    <location>
        <begin position="185"/>
        <end position="206"/>
    </location>
</feature>
<accession>A0ABU2C355</accession>
<protein>
    <recommendedName>
        <fullName evidence="4">Ferric oxidoreductase domain-containing protein</fullName>
    </recommendedName>
</protein>
<evidence type="ECO:0000256" key="1">
    <source>
        <dbReference type="SAM" id="Phobius"/>
    </source>
</evidence>
<proteinExistence type="predicted"/>